<comment type="subcellular location">
    <subcellularLocation>
        <location evidence="1">Cell membrane</location>
        <topology evidence="1">Peripheral membrane protein</topology>
    </subcellularLocation>
</comment>
<reference evidence="11 12" key="1">
    <citation type="submission" date="2018-11" db="EMBL/GenBank/DDBJ databases">
        <title>Sequencing the genomes of 1000 actinobacteria strains.</title>
        <authorList>
            <person name="Klenk H.-P."/>
        </authorList>
    </citation>
    <scope>NUCLEOTIDE SEQUENCE [LARGE SCALE GENOMIC DNA]</scope>
    <source>
        <strain evidence="11 12">DSM 9580</strain>
    </source>
</reference>
<dbReference type="InterPro" id="IPR027417">
    <property type="entry name" value="P-loop_NTPase"/>
</dbReference>
<evidence type="ECO:0000256" key="4">
    <source>
        <dbReference type="ARBA" id="ARBA00022496"/>
    </source>
</evidence>
<dbReference type="EMBL" id="RKHJ01000001">
    <property type="protein sequence ID" value="ROR66723.1"/>
    <property type="molecule type" value="Genomic_DNA"/>
</dbReference>
<organism evidence="11 12">
    <name type="scientific">Agrococcus jenensis</name>
    <dbReference type="NCBI Taxonomy" id="46353"/>
    <lineage>
        <taxon>Bacteria</taxon>
        <taxon>Bacillati</taxon>
        <taxon>Actinomycetota</taxon>
        <taxon>Actinomycetes</taxon>
        <taxon>Micrococcales</taxon>
        <taxon>Microbacteriaceae</taxon>
        <taxon>Agrococcus</taxon>
    </lineage>
</organism>
<dbReference type="InterPro" id="IPR003593">
    <property type="entry name" value="AAA+_ATPase"/>
</dbReference>
<dbReference type="Proteomes" id="UP000275456">
    <property type="component" value="Unassembled WGS sequence"/>
</dbReference>
<dbReference type="SMART" id="SM00382">
    <property type="entry name" value="AAA"/>
    <property type="match status" value="1"/>
</dbReference>
<dbReference type="GO" id="GO:0016887">
    <property type="term" value="F:ATP hydrolysis activity"/>
    <property type="evidence" value="ECO:0007669"/>
    <property type="project" value="InterPro"/>
</dbReference>
<protein>
    <submittedName>
        <fullName evidence="11">Iron complex transport system ATP-binding protein</fullName>
    </submittedName>
</protein>
<name>A0A3N2AUK8_9MICO</name>
<dbReference type="PROSITE" id="PS00211">
    <property type="entry name" value="ABC_TRANSPORTER_1"/>
    <property type="match status" value="1"/>
</dbReference>
<dbReference type="InterPro" id="IPR017871">
    <property type="entry name" value="ABC_transporter-like_CS"/>
</dbReference>
<dbReference type="GO" id="GO:0006826">
    <property type="term" value="P:iron ion transport"/>
    <property type="evidence" value="ECO:0007669"/>
    <property type="project" value="UniProtKB-KW"/>
</dbReference>
<keyword evidence="4" id="KW-0410">Iron transport</keyword>
<evidence type="ECO:0000256" key="5">
    <source>
        <dbReference type="ARBA" id="ARBA00022741"/>
    </source>
</evidence>
<dbReference type="InterPro" id="IPR051535">
    <property type="entry name" value="Siderophore_ABC-ATPase"/>
</dbReference>
<dbReference type="AlphaFoldDB" id="A0A3N2AUK8"/>
<evidence type="ECO:0000256" key="6">
    <source>
        <dbReference type="ARBA" id="ARBA00022840"/>
    </source>
</evidence>
<gene>
    <name evidence="11" type="ORF">EDD26_2117</name>
</gene>
<dbReference type="GO" id="GO:0005524">
    <property type="term" value="F:ATP binding"/>
    <property type="evidence" value="ECO:0007669"/>
    <property type="project" value="UniProtKB-KW"/>
</dbReference>
<comment type="caution">
    <text evidence="11">The sequence shown here is derived from an EMBL/GenBank/DDBJ whole genome shotgun (WGS) entry which is preliminary data.</text>
</comment>
<evidence type="ECO:0000313" key="12">
    <source>
        <dbReference type="Proteomes" id="UP000275456"/>
    </source>
</evidence>
<keyword evidence="5" id="KW-0547">Nucleotide-binding</keyword>
<dbReference type="GO" id="GO:0005886">
    <property type="term" value="C:plasma membrane"/>
    <property type="evidence" value="ECO:0007669"/>
    <property type="project" value="UniProtKB-SubCell"/>
</dbReference>
<dbReference type="SUPFAM" id="SSF52540">
    <property type="entry name" value="P-loop containing nucleoside triphosphate hydrolases"/>
    <property type="match status" value="1"/>
</dbReference>
<keyword evidence="9" id="KW-0472">Membrane</keyword>
<dbReference type="FunFam" id="3.40.50.300:FF:000134">
    <property type="entry name" value="Iron-enterobactin ABC transporter ATP-binding protein"/>
    <property type="match status" value="1"/>
</dbReference>
<keyword evidence="3" id="KW-1003">Cell membrane</keyword>
<evidence type="ECO:0000256" key="2">
    <source>
        <dbReference type="ARBA" id="ARBA00022448"/>
    </source>
</evidence>
<evidence type="ECO:0000256" key="7">
    <source>
        <dbReference type="ARBA" id="ARBA00023004"/>
    </source>
</evidence>
<feature type="domain" description="ABC transporter" evidence="10">
    <location>
        <begin position="9"/>
        <end position="245"/>
    </location>
</feature>
<proteinExistence type="predicted"/>
<sequence length="272" mass="29032">MTSTGPGALRATDVSLAYGRERIVHDASIALEPGSVTALVGPNGSGKSTLLRGLTALHRPTHGSVVFADGADASGLGERELARRIALLAQSHPDPSGVSVREVVAYGRFAHRGRFRAGDPQGPDVIDRAMAATGIAELSDHPVSQLSGGQRQRVWLATCLAQQTGIVLLDEPTTYLDMRYQREILEIVRDLADDGVAVGIVLHDLEQAAEVADEVVLLVHGRIIATGTPTEVLTAERLSAAYEVPIDVEPLAEGLRIRPQRLRRRLTVSRAA</sequence>
<keyword evidence="6 11" id="KW-0067">ATP-binding</keyword>
<accession>A0A3N2AUK8</accession>
<evidence type="ECO:0000256" key="1">
    <source>
        <dbReference type="ARBA" id="ARBA00004202"/>
    </source>
</evidence>
<keyword evidence="2" id="KW-0813">Transport</keyword>
<evidence type="ECO:0000256" key="8">
    <source>
        <dbReference type="ARBA" id="ARBA00023065"/>
    </source>
</evidence>
<dbReference type="Gene3D" id="3.40.50.300">
    <property type="entry name" value="P-loop containing nucleotide triphosphate hydrolases"/>
    <property type="match status" value="1"/>
</dbReference>
<dbReference type="PANTHER" id="PTHR42771">
    <property type="entry name" value="IRON(3+)-HYDROXAMATE IMPORT ATP-BINDING PROTEIN FHUC"/>
    <property type="match status" value="1"/>
</dbReference>
<evidence type="ECO:0000256" key="3">
    <source>
        <dbReference type="ARBA" id="ARBA00022475"/>
    </source>
</evidence>
<keyword evidence="7" id="KW-0408">Iron</keyword>
<evidence type="ECO:0000259" key="10">
    <source>
        <dbReference type="PROSITE" id="PS50893"/>
    </source>
</evidence>
<dbReference type="PANTHER" id="PTHR42771:SF2">
    <property type="entry name" value="IRON(3+)-HYDROXAMATE IMPORT ATP-BINDING PROTEIN FHUC"/>
    <property type="match status" value="1"/>
</dbReference>
<keyword evidence="8" id="KW-0406">Ion transport</keyword>
<dbReference type="InterPro" id="IPR003439">
    <property type="entry name" value="ABC_transporter-like_ATP-bd"/>
</dbReference>
<keyword evidence="12" id="KW-1185">Reference proteome</keyword>
<evidence type="ECO:0000313" key="11">
    <source>
        <dbReference type="EMBL" id="ROR66723.1"/>
    </source>
</evidence>
<dbReference type="Pfam" id="PF00005">
    <property type="entry name" value="ABC_tran"/>
    <property type="match status" value="1"/>
</dbReference>
<dbReference type="CDD" id="cd03214">
    <property type="entry name" value="ABC_Iron-Siderophores_B12_Hemin"/>
    <property type="match status" value="1"/>
</dbReference>
<dbReference type="PROSITE" id="PS50893">
    <property type="entry name" value="ABC_TRANSPORTER_2"/>
    <property type="match status" value="1"/>
</dbReference>
<evidence type="ECO:0000256" key="9">
    <source>
        <dbReference type="ARBA" id="ARBA00023136"/>
    </source>
</evidence>
<dbReference type="RefSeq" id="WP_211333855.1">
    <property type="nucleotide sequence ID" value="NZ_RKHJ01000001.1"/>
</dbReference>